<evidence type="ECO:0000313" key="2">
    <source>
        <dbReference type="Proteomes" id="UP001066276"/>
    </source>
</evidence>
<evidence type="ECO:0000313" key="1">
    <source>
        <dbReference type="EMBL" id="KAJ1199722.1"/>
    </source>
</evidence>
<dbReference type="AlphaFoldDB" id="A0AAV7VG41"/>
<organism evidence="1 2">
    <name type="scientific">Pleurodeles waltl</name>
    <name type="common">Iberian ribbed newt</name>
    <dbReference type="NCBI Taxonomy" id="8319"/>
    <lineage>
        <taxon>Eukaryota</taxon>
        <taxon>Metazoa</taxon>
        <taxon>Chordata</taxon>
        <taxon>Craniata</taxon>
        <taxon>Vertebrata</taxon>
        <taxon>Euteleostomi</taxon>
        <taxon>Amphibia</taxon>
        <taxon>Batrachia</taxon>
        <taxon>Caudata</taxon>
        <taxon>Salamandroidea</taxon>
        <taxon>Salamandridae</taxon>
        <taxon>Pleurodelinae</taxon>
        <taxon>Pleurodeles</taxon>
    </lineage>
</organism>
<dbReference type="Proteomes" id="UP001066276">
    <property type="component" value="Chromosome 2_1"/>
</dbReference>
<accession>A0AAV7VG41</accession>
<comment type="caution">
    <text evidence="1">The sequence shown here is derived from an EMBL/GenBank/DDBJ whole genome shotgun (WGS) entry which is preliminary data.</text>
</comment>
<proteinExistence type="predicted"/>
<protein>
    <submittedName>
        <fullName evidence="1">Uncharacterized protein</fullName>
    </submittedName>
</protein>
<keyword evidence="2" id="KW-1185">Reference proteome</keyword>
<name>A0AAV7VG41_PLEWA</name>
<reference evidence="1" key="1">
    <citation type="journal article" date="2022" name="bioRxiv">
        <title>Sequencing and chromosome-scale assembly of the giantPleurodeles waltlgenome.</title>
        <authorList>
            <person name="Brown T."/>
            <person name="Elewa A."/>
            <person name="Iarovenko S."/>
            <person name="Subramanian E."/>
            <person name="Araus A.J."/>
            <person name="Petzold A."/>
            <person name="Susuki M."/>
            <person name="Suzuki K.-i.T."/>
            <person name="Hayashi T."/>
            <person name="Toyoda A."/>
            <person name="Oliveira C."/>
            <person name="Osipova E."/>
            <person name="Leigh N.D."/>
            <person name="Simon A."/>
            <person name="Yun M.H."/>
        </authorList>
    </citation>
    <scope>NUCLEOTIDE SEQUENCE</scope>
    <source>
        <strain evidence="1">20211129_DDA</strain>
        <tissue evidence="1">Liver</tissue>
    </source>
</reference>
<sequence length="82" mass="9109">MPTNQTEQATPLEEPPTTLADAKLDTILAAIADTRHDLRNRVDALEVEVGLLCDDQPKLTAWVIKAESMLNDIQPTMPDLER</sequence>
<gene>
    <name evidence="1" type="ORF">NDU88_003555</name>
</gene>
<dbReference type="EMBL" id="JANPWB010000003">
    <property type="protein sequence ID" value="KAJ1199722.1"/>
    <property type="molecule type" value="Genomic_DNA"/>
</dbReference>